<dbReference type="Gene3D" id="2.150.10.10">
    <property type="entry name" value="Serralysin-like metalloprotease, C-terminal"/>
    <property type="match status" value="2"/>
</dbReference>
<comment type="caution">
    <text evidence="3">The sequence shown here is derived from an EMBL/GenBank/DDBJ whole genome shotgun (WGS) entry which is preliminary data.</text>
</comment>
<dbReference type="InterPro" id="IPR011049">
    <property type="entry name" value="Serralysin-like_metalloprot_C"/>
</dbReference>
<dbReference type="InterPro" id="IPR050557">
    <property type="entry name" value="RTX_toxin/Mannuronan_C5-epim"/>
</dbReference>
<keyword evidence="2" id="KW-0964">Secreted</keyword>
<sequence length="244" mass="25282">MEYCEMATWVDTAGTNYWEGPLGQSNSAFGLAGNDTIFTGNLDDYASGGEGNDYIIGEAGNDDLYGDNGNDTLGGGDGNDFLDGGNGHDYLVGGNGNDELFGGDGNDSMGGDAGNDLLNGGNGDDLLVGGSGNDTMNGGSGTDTLLGGDGDDVYQHDWLQGGTTYIQDSSGSGDTLVFSNASLNDLVWGIADNGYDLYILHASDAADGIMDHGVYIDNYFTYGGEIEWLTAGNQTVNLWGWLTS</sequence>
<gene>
    <name evidence="3" type="ORF">GBZ26_17160</name>
</gene>
<dbReference type="EMBL" id="WHOR01000131">
    <property type="protein sequence ID" value="NUB20917.1"/>
    <property type="molecule type" value="Genomic_DNA"/>
</dbReference>
<dbReference type="PANTHER" id="PTHR38340">
    <property type="entry name" value="S-LAYER PROTEIN"/>
    <property type="match status" value="1"/>
</dbReference>
<dbReference type="InterPro" id="IPR001343">
    <property type="entry name" value="Hemolysn_Ca-bd"/>
</dbReference>
<evidence type="ECO:0000313" key="3">
    <source>
        <dbReference type="EMBL" id="NUB20917.1"/>
    </source>
</evidence>
<comment type="subcellular location">
    <subcellularLocation>
        <location evidence="1">Secreted</location>
    </subcellularLocation>
</comment>
<reference evidence="3 4" key="1">
    <citation type="submission" date="2019-10" db="EMBL/GenBank/DDBJ databases">
        <title>Genome sequence of Azospirillum formosense CC-Nfb-7.</title>
        <authorList>
            <person name="Ambrosini A."/>
            <person name="Sant'Anna F.H."/>
            <person name="Cassan F.D."/>
            <person name="Souza E.M."/>
            <person name="Passaglia L.M.P."/>
        </authorList>
    </citation>
    <scope>NUCLEOTIDE SEQUENCE [LARGE SCALE GENOMIC DNA]</scope>
    <source>
        <strain evidence="3 4">CC-NFb-7</strain>
    </source>
</reference>
<dbReference type="Proteomes" id="UP000639419">
    <property type="component" value="Unassembled WGS sequence"/>
</dbReference>
<organism evidence="3 4">
    <name type="scientific">Azospirillum formosense</name>
    <dbReference type="NCBI Taxonomy" id="861533"/>
    <lineage>
        <taxon>Bacteria</taxon>
        <taxon>Pseudomonadati</taxon>
        <taxon>Pseudomonadota</taxon>
        <taxon>Alphaproteobacteria</taxon>
        <taxon>Rhodospirillales</taxon>
        <taxon>Azospirillaceae</taxon>
        <taxon>Azospirillum</taxon>
    </lineage>
</organism>
<dbReference type="Pfam" id="PF00353">
    <property type="entry name" value="HemolysinCabind"/>
    <property type="match status" value="3"/>
</dbReference>
<evidence type="ECO:0000256" key="1">
    <source>
        <dbReference type="ARBA" id="ARBA00004613"/>
    </source>
</evidence>
<evidence type="ECO:0000256" key="2">
    <source>
        <dbReference type="ARBA" id="ARBA00022525"/>
    </source>
</evidence>
<accession>A0ABX2L042</accession>
<proteinExistence type="predicted"/>
<dbReference type="PRINTS" id="PR00313">
    <property type="entry name" value="CABNDNGRPT"/>
</dbReference>
<evidence type="ECO:0000313" key="4">
    <source>
        <dbReference type="Proteomes" id="UP000639419"/>
    </source>
</evidence>
<dbReference type="InterPro" id="IPR018511">
    <property type="entry name" value="Hemolysin-typ_Ca-bd_CS"/>
</dbReference>
<protein>
    <submittedName>
        <fullName evidence="3">Calcium-binding protein</fullName>
    </submittedName>
</protein>
<name>A0ABX2L042_9PROT</name>
<dbReference type="PANTHER" id="PTHR38340:SF1">
    <property type="entry name" value="S-LAYER PROTEIN"/>
    <property type="match status" value="1"/>
</dbReference>
<dbReference type="SUPFAM" id="SSF51120">
    <property type="entry name" value="beta-Roll"/>
    <property type="match status" value="1"/>
</dbReference>
<dbReference type="PROSITE" id="PS00330">
    <property type="entry name" value="HEMOLYSIN_CALCIUM"/>
    <property type="match status" value="4"/>
</dbReference>
<keyword evidence="4" id="KW-1185">Reference proteome</keyword>